<dbReference type="InterPro" id="IPR009506">
    <property type="entry name" value="YjiS-like"/>
</dbReference>
<dbReference type="Proteomes" id="UP000193963">
    <property type="component" value="Unassembled WGS sequence"/>
</dbReference>
<dbReference type="EMBL" id="FWFN01000007">
    <property type="protein sequence ID" value="SLN66285.1"/>
    <property type="molecule type" value="Genomic_DNA"/>
</dbReference>
<dbReference type="AlphaFoldDB" id="A0A1X6ZZN8"/>
<evidence type="ECO:0000259" key="1">
    <source>
        <dbReference type="Pfam" id="PF06568"/>
    </source>
</evidence>
<feature type="domain" description="YjiS-like" evidence="1">
    <location>
        <begin position="31"/>
        <end position="56"/>
    </location>
</feature>
<accession>A0A1X6ZZN8</accession>
<organism evidence="2 3">
    <name type="scientific">Pseudooceanicola marinus</name>
    <dbReference type="NCBI Taxonomy" id="396013"/>
    <lineage>
        <taxon>Bacteria</taxon>
        <taxon>Pseudomonadati</taxon>
        <taxon>Pseudomonadota</taxon>
        <taxon>Alphaproteobacteria</taxon>
        <taxon>Rhodobacterales</taxon>
        <taxon>Paracoccaceae</taxon>
        <taxon>Pseudooceanicola</taxon>
    </lineage>
</organism>
<reference evidence="2 3" key="1">
    <citation type="submission" date="2017-03" db="EMBL/GenBank/DDBJ databases">
        <authorList>
            <person name="Afonso C.L."/>
            <person name="Miller P.J."/>
            <person name="Scott M.A."/>
            <person name="Spackman E."/>
            <person name="Goraichik I."/>
            <person name="Dimitrov K.M."/>
            <person name="Suarez D.L."/>
            <person name="Swayne D.E."/>
        </authorList>
    </citation>
    <scope>NUCLEOTIDE SEQUENCE [LARGE SCALE GENOMIC DNA]</scope>
    <source>
        <strain evidence="2 3">CECT 7751</strain>
    </source>
</reference>
<proteinExistence type="predicted"/>
<evidence type="ECO:0000313" key="2">
    <source>
        <dbReference type="EMBL" id="SLN66285.1"/>
    </source>
</evidence>
<dbReference type="OrthoDB" id="8096613at2"/>
<name>A0A1X6ZZN8_9RHOB</name>
<dbReference type="Pfam" id="PF06568">
    <property type="entry name" value="YjiS-like"/>
    <property type="match status" value="1"/>
</dbReference>
<gene>
    <name evidence="2" type="ORF">PSM7751_03432</name>
</gene>
<sequence>MSTQSLTSDVACTPRASRAPFARLMTMLGIHRERRALRNLDAALLKDIGITPDQARLESARPIWDTPVRPF</sequence>
<keyword evidence="3" id="KW-1185">Reference proteome</keyword>
<protein>
    <recommendedName>
        <fullName evidence="1">YjiS-like domain-containing protein</fullName>
    </recommendedName>
</protein>
<dbReference type="RefSeq" id="WP_085889457.1">
    <property type="nucleotide sequence ID" value="NZ_FWFN01000007.1"/>
</dbReference>
<evidence type="ECO:0000313" key="3">
    <source>
        <dbReference type="Proteomes" id="UP000193963"/>
    </source>
</evidence>